<comment type="caution">
    <text evidence="1">The sequence shown here is derived from an EMBL/GenBank/DDBJ whole genome shotgun (WGS) entry which is preliminary data.</text>
</comment>
<dbReference type="EMBL" id="BPLR01021310">
    <property type="protein sequence ID" value="GIX88316.1"/>
    <property type="molecule type" value="Genomic_DNA"/>
</dbReference>
<dbReference type="AlphaFoldDB" id="A0AAV4NXM1"/>
<evidence type="ECO:0000313" key="1">
    <source>
        <dbReference type="EMBL" id="GIX88316.1"/>
    </source>
</evidence>
<protein>
    <recommendedName>
        <fullName evidence="3">Ribosomal protein L10</fullName>
    </recommendedName>
</protein>
<name>A0AAV4NXM1_CAEEX</name>
<gene>
    <name evidence="1" type="ORF">CEXT_647661</name>
</gene>
<dbReference type="Proteomes" id="UP001054945">
    <property type="component" value="Unassembled WGS sequence"/>
</dbReference>
<accession>A0AAV4NXM1</accession>
<reference evidence="1 2" key="1">
    <citation type="submission" date="2021-06" db="EMBL/GenBank/DDBJ databases">
        <title>Caerostris extrusa draft genome.</title>
        <authorList>
            <person name="Kono N."/>
            <person name="Arakawa K."/>
        </authorList>
    </citation>
    <scope>NUCLEOTIDE SEQUENCE [LARGE SCALE GENOMIC DNA]</scope>
</reference>
<keyword evidence="2" id="KW-1185">Reference proteome</keyword>
<sequence length="155" mass="18175">MILNDPEAFPFILQRNQSSLSRPFINHSKDTRYYSKCILHHHRLLRKISECASLFPKKNTEIPLLHYLSSYQIKTMKNSESVRKPVPFSPCISKSNIRVPYGPFSLKFINGNTLSEVEGALLDFELHIQEFQIFPSQVYFLLVQIYSVRRNTQRI</sequence>
<organism evidence="1 2">
    <name type="scientific">Caerostris extrusa</name>
    <name type="common">Bark spider</name>
    <name type="synonym">Caerostris bankana</name>
    <dbReference type="NCBI Taxonomy" id="172846"/>
    <lineage>
        <taxon>Eukaryota</taxon>
        <taxon>Metazoa</taxon>
        <taxon>Ecdysozoa</taxon>
        <taxon>Arthropoda</taxon>
        <taxon>Chelicerata</taxon>
        <taxon>Arachnida</taxon>
        <taxon>Araneae</taxon>
        <taxon>Araneomorphae</taxon>
        <taxon>Entelegynae</taxon>
        <taxon>Araneoidea</taxon>
        <taxon>Araneidae</taxon>
        <taxon>Caerostris</taxon>
    </lineage>
</organism>
<evidence type="ECO:0000313" key="2">
    <source>
        <dbReference type="Proteomes" id="UP001054945"/>
    </source>
</evidence>
<proteinExistence type="predicted"/>
<evidence type="ECO:0008006" key="3">
    <source>
        <dbReference type="Google" id="ProtNLM"/>
    </source>
</evidence>